<dbReference type="OrthoDB" id="27504at10239"/>
<evidence type="ECO:0000256" key="4">
    <source>
        <dbReference type="HAMAP-Rule" id="MF_04021"/>
    </source>
</evidence>
<keyword evidence="1 4" id="KW-0167">Capsid protein</keyword>
<dbReference type="HAMAP" id="MF_04021">
    <property type="entry name" value="HSV_SCP_betahv"/>
    <property type="match status" value="1"/>
</dbReference>
<evidence type="ECO:0000256" key="2">
    <source>
        <dbReference type="ARBA" id="ARBA00022562"/>
    </source>
</evidence>
<accession>A0A191S3W4</accession>
<dbReference type="Pfam" id="PF17086">
    <property type="entry name" value="HV_small_capsid"/>
    <property type="match status" value="1"/>
</dbReference>
<feature type="compositionally biased region" description="Polar residues" evidence="5">
    <location>
        <begin position="9"/>
        <end position="20"/>
    </location>
</feature>
<dbReference type="GO" id="GO:0042025">
    <property type="term" value="C:host cell nucleus"/>
    <property type="evidence" value="ECO:0007669"/>
    <property type="project" value="UniProtKB-SubCell"/>
</dbReference>
<evidence type="ECO:0000256" key="3">
    <source>
        <dbReference type="ARBA" id="ARBA00022844"/>
    </source>
</evidence>
<keyword evidence="3 4" id="KW-0946">Virion</keyword>
<dbReference type="EMBL" id="KU351741">
    <property type="protein sequence ID" value="ANC96590.1"/>
    <property type="molecule type" value="Genomic_DNA"/>
</dbReference>
<keyword evidence="2 4" id="KW-1048">Host nucleus</keyword>
<dbReference type="GO" id="GO:0019028">
    <property type="term" value="C:viral capsid"/>
    <property type="evidence" value="ECO:0007669"/>
    <property type="project" value="UniProtKB-UniRule"/>
</dbReference>
<protein>
    <recommendedName>
        <fullName evidence="4">Small capsomere-interacting protein</fullName>
    </recommendedName>
</protein>
<proteinExistence type="inferred from homology"/>
<evidence type="ECO:0000313" key="7">
    <source>
        <dbReference type="Proteomes" id="UP000202843"/>
    </source>
</evidence>
<evidence type="ECO:0000256" key="5">
    <source>
        <dbReference type="SAM" id="MobiDB-lite"/>
    </source>
</evidence>
<organism evidence="6 7">
    <name type="scientific">macacine betaherpesvirus 9</name>
    <dbReference type="NCBI Taxonomy" id="2560568"/>
    <lineage>
        <taxon>Viruses</taxon>
        <taxon>Duplodnaviria</taxon>
        <taxon>Heunggongvirae</taxon>
        <taxon>Peploviricota</taxon>
        <taxon>Herviviricetes</taxon>
        <taxon>Herpesvirales</taxon>
        <taxon>Orthoherpesviridae</taxon>
        <taxon>Betaherpesvirinae</taxon>
        <taxon>Roseolovirus</taxon>
        <taxon>Roseolovirus macacinebeta9</taxon>
    </lineage>
</organism>
<name>A0A191S3W4_9BETA</name>
<dbReference type="RefSeq" id="YP_009253936.1">
    <property type="nucleotide sequence ID" value="NC_030200.1"/>
</dbReference>
<gene>
    <name evidence="6" type="primary">U32</name>
    <name evidence="4" type="synonym">SCP</name>
</gene>
<keyword evidence="7" id="KW-1185">Reference proteome</keyword>
<dbReference type="KEGG" id="vg:27912033"/>
<feature type="region of interest" description="Disordered" evidence="5">
    <location>
        <begin position="1"/>
        <end position="29"/>
    </location>
</feature>
<sequence>MTTNRGDEITTQINQISGNSSKKEEEKKKQQMFATILGLQPSMSSHPVTSTFLSRYVKQNTGNIDKSAFRIDFLRMLALHRLNSKIDE</sequence>
<reference evidence="6 7" key="1">
    <citation type="journal article" date="2016" name="J. Virol.">
        <title>Complete Unique Genome Sequence, Expression Profile, and Salivary Gland Tissue Tropism of the Herpesvirus 7 Homolog in Pigtailed Macaques.</title>
        <authorList>
            <person name="Staheli J.P."/>
            <person name="Dyen M.R."/>
            <person name="Basom R."/>
            <person name="Fitzgibbon M."/>
            <person name="Barcy S."/>
        </authorList>
    </citation>
    <scope>NUCLEOTIDE SEQUENCE [LARGE SCALE GENOMIC DNA]</scope>
</reference>
<comment type="function">
    <text evidence="4">Participates in the assembly of the infectious particles by decorating the outer surface of the capsid shell and thus forming a layer between the capsid and the tegument. Complexes composed of the major capsid protein and small capsomere-interacting protein/SCP assemble together in the host cytoplasm and are translocated to the nucleus, where they accumulate and participate in capsid assembly.</text>
</comment>
<dbReference type="GO" id="GO:0016032">
    <property type="term" value="P:viral process"/>
    <property type="evidence" value="ECO:0007669"/>
    <property type="project" value="UniProtKB-UniRule"/>
</dbReference>
<comment type="similarity">
    <text evidence="4">Belongs to the herpesviridae small capsomere-interacting protein family.</text>
</comment>
<comment type="subunit">
    <text evidence="4">Interacts with the major capsid protein/MCP.</text>
</comment>
<evidence type="ECO:0000313" key="6">
    <source>
        <dbReference type="EMBL" id="ANC96590.1"/>
    </source>
</evidence>
<dbReference type="GeneID" id="27912033"/>
<dbReference type="InterPro" id="IPR031385">
    <property type="entry name" value="HV_small_capsid"/>
</dbReference>
<evidence type="ECO:0000256" key="1">
    <source>
        <dbReference type="ARBA" id="ARBA00022561"/>
    </source>
</evidence>
<comment type="subcellular location">
    <subcellularLocation>
        <location evidence="4">Virion</location>
    </subcellularLocation>
    <subcellularLocation>
        <location evidence="4">Host nucleus</location>
    </subcellularLocation>
</comment>
<dbReference type="Proteomes" id="UP000202843">
    <property type="component" value="Segment"/>
</dbReference>